<dbReference type="InterPro" id="IPR007627">
    <property type="entry name" value="RNA_pol_sigma70_r2"/>
</dbReference>
<evidence type="ECO:0000256" key="1">
    <source>
        <dbReference type="ARBA" id="ARBA00010641"/>
    </source>
</evidence>
<dbReference type="InterPro" id="IPR039425">
    <property type="entry name" value="RNA_pol_sigma-70-like"/>
</dbReference>
<dbReference type="Pfam" id="PF04542">
    <property type="entry name" value="Sigma70_r2"/>
    <property type="match status" value="1"/>
</dbReference>
<evidence type="ECO:0000313" key="8">
    <source>
        <dbReference type="Proteomes" id="UP000005580"/>
    </source>
</evidence>
<evidence type="ECO:0000259" key="6">
    <source>
        <dbReference type="Pfam" id="PF08281"/>
    </source>
</evidence>
<dbReference type="Gene3D" id="1.10.10.10">
    <property type="entry name" value="Winged helix-like DNA-binding domain superfamily/Winged helix DNA-binding domain"/>
    <property type="match status" value="1"/>
</dbReference>
<gene>
    <name evidence="7" type="ORF">HMPREF0663_11853</name>
</gene>
<dbReference type="InterPro" id="IPR013249">
    <property type="entry name" value="RNA_pol_sigma70_r4_t2"/>
</dbReference>
<dbReference type="InterPro" id="IPR013324">
    <property type="entry name" value="RNA_pol_sigma_r3/r4-like"/>
</dbReference>
<comment type="similarity">
    <text evidence="1">Belongs to the sigma-70 factor family. ECF subfamily.</text>
</comment>
<dbReference type="Proteomes" id="UP000005580">
    <property type="component" value="Unassembled WGS sequence"/>
</dbReference>
<evidence type="ECO:0000256" key="3">
    <source>
        <dbReference type="ARBA" id="ARBA00023082"/>
    </source>
</evidence>
<evidence type="ECO:0000313" key="7">
    <source>
        <dbReference type="EMBL" id="EFZ36940.1"/>
    </source>
</evidence>
<dbReference type="RefSeq" id="WP_004370035.1">
    <property type="nucleotide sequence ID" value="NZ_GL833119.1"/>
</dbReference>
<dbReference type="InterPro" id="IPR014327">
    <property type="entry name" value="RNA_pol_sigma70_bacteroid"/>
</dbReference>
<dbReference type="PANTHER" id="PTHR43133">
    <property type="entry name" value="RNA POLYMERASE ECF-TYPE SIGMA FACTO"/>
    <property type="match status" value="1"/>
</dbReference>
<dbReference type="SUPFAM" id="SSF88946">
    <property type="entry name" value="Sigma2 domain of RNA polymerase sigma factors"/>
    <property type="match status" value="1"/>
</dbReference>
<keyword evidence="2" id="KW-0805">Transcription regulation</keyword>
<keyword evidence="8" id="KW-1185">Reference proteome</keyword>
<dbReference type="eggNOG" id="COG1595">
    <property type="taxonomic scope" value="Bacteria"/>
</dbReference>
<dbReference type="GO" id="GO:0006352">
    <property type="term" value="P:DNA-templated transcription initiation"/>
    <property type="evidence" value="ECO:0007669"/>
    <property type="project" value="InterPro"/>
</dbReference>
<comment type="caution">
    <text evidence="7">The sequence shown here is derived from an EMBL/GenBank/DDBJ whole genome shotgun (WGS) entry which is preliminary data.</text>
</comment>
<dbReference type="EMBL" id="AEPE02000005">
    <property type="protein sequence ID" value="EFZ36940.1"/>
    <property type="molecule type" value="Genomic_DNA"/>
</dbReference>
<evidence type="ECO:0000256" key="4">
    <source>
        <dbReference type="ARBA" id="ARBA00023163"/>
    </source>
</evidence>
<dbReference type="InterPro" id="IPR014284">
    <property type="entry name" value="RNA_pol_sigma-70_dom"/>
</dbReference>
<keyword evidence="3" id="KW-0731">Sigma factor</keyword>
<dbReference type="InterPro" id="IPR013325">
    <property type="entry name" value="RNA_pol_sigma_r2"/>
</dbReference>
<dbReference type="STRING" id="28134.SAMN05444288_1488"/>
<proteinExistence type="inferred from homology"/>
<dbReference type="SUPFAM" id="SSF88659">
    <property type="entry name" value="Sigma3 and sigma4 domains of RNA polymerase sigma factors"/>
    <property type="match status" value="1"/>
</dbReference>
<dbReference type="Gene3D" id="1.10.1740.10">
    <property type="match status" value="1"/>
</dbReference>
<protein>
    <submittedName>
        <fullName evidence="7">RNA polymerase sigma-70 factor</fullName>
    </submittedName>
</protein>
<sequence>MPKIVGEDQLFIAIKNGDKHAFEFLFKTLYPRLRNYASHFLDVQETSKDIVQECFLQLWEDRNTIVVTSLSSLLFTMVRNRCLNHLKHLAIVQDYKAKIMVHTQGSELLYHTDFTGRADGKMLFDELREEIYKAMEELPPRTREVFELSRIQGLKNKEIATRLDISVKVVEKHITKTLSALRKRFPQYTKEVISVLILLWAESHVM</sequence>
<dbReference type="AlphaFoldDB" id="E7RRQ2"/>
<dbReference type="InterPro" id="IPR036388">
    <property type="entry name" value="WH-like_DNA-bd_sf"/>
</dbReference>
<organism evidence="7 8">
    <name type="scientific">Hoylesella oralis ATCC 33269</name>
    <dbReference type="NCBI Taxonomy" id="873533"/>
    <lineage>
        <taxon>Bacteria</taxon>
        <taxon>Pseudomonadati</taxon>
        <taxon>Bacteroidota</taxon>
        <taxon>Bacteroidia</taxon>
        <taxon>Bacteroidales</taxon>
        <taxon>Prevotellaceae</taxon>
        <taxon>Hoylesella</taxon>
    </lineage>
</organism>
<dbReference type="HOGENOM" id="CLU_047691_4_0_10"/>
<name>E7RRQ2_9BACT</name>
<feature type="domain" description="RNA polymerase sigma-70 region 2" evidence="5">
    <location>
        <begin position="25"/>
        <end position="87"/>
    </location>
</feature>
<keyword evidence="4" id="KW-0804">Transcription</keyword>
<dbReference type="GO" id="GO:0003677">
    <property type="term" value="F:DNA binding"/>
    <property type="evidence" value="ECO:0007669"/>
    <property type="project" value="InterPro"/>
</dbReference>
<accession>E7RRQ2</accession>
<feature type="domain" description="RNA polymerase sigma factor 70 region 4 type 2" evidence="6">
    <location>
        <begin position="128"/>
        <end position="181"/>
    </location>
</feature>
<dbReference type="CDD" id="cd06171">
    <property type="entry name" value="Sigma70_r4"/>
    <property type="match status" value="1"/>
</dbReference>
<evidence type="ECO:0000259" key="5">
    <source>
        <dbReference type="Pfam" id="PF04542"/>
    </source>
</evidence>
<dbReference type="GO" id="GO:0016987">
    <property type="term" value="F:sigma factor activity"/>
    <property type="evidence" value="ECO:0007669"/>
    <property type="project" value="UniProtKB-KW"/>
</dbReference>
<dbReference type="Pfam" id="PF08281">
    <property type="entry name" value="Sigma70_r4_2"/>
    <property type="match status" value="1"/>
</dbReference>
<dbReference type="PANTHER" id="PTHR43133:SF46">
    <property type="entry name" value="RNA POLYMERASE SIGMA-70 FACTOR ECF SUBFAMILY"/>
    <property type="match status" value="1"/>
</dbReference>
<dbReference type="NCBIfam" id="TIGR02937">
    <property type="entry name" value="sigma70-ECF"/>
    <property type="match status" value="1"/>
</dbReference>
<reference evidence="7" key="1">
    <citation type="submission" date="2011-01" db="EMBL/GenBank/DDBJ databases">
        <authorList>
            <person name="Muzny D."/>
            <person name="Qin X."/>
            <person name="Buhay C."/>
            <person name="Dugan-Rocha S."/>
            <person name="Ding Y."/>
            <person name="Chen G."/>
            <person name="Hawes A."/>
            <person name="Holder M."/>
            <person name="Jhangiani S."/>
            <person name="Johnson A."/>
            <person name="Khan Z."/>
            <person name="Li Z."/>
            <person name="Liu W."/>
            <person name="Liu X."/>
            <person name="Perez L."/>
            <person name="Shen H."/>
            <person name="Wang Q."/>
            <person name="Watt J."/>
            <person name="Xi L."/>
            <person name="Xin Y."/>
            <person name="Zhou J."/>
            <person name="Deng J."/>
            <person name="Jiang H."/>
            <person name="Liu Y."/>
            <person name="Qu J."/>
            <person name="Song X.-Z."/>
            <person name="Zhang L."/>
            <person name="Villasana D."/>
            <person name="Johnson A."/>
            <person name="Liu J."/>
            <person name="Liyanage D."/>
            <person name="Lorensuhewa L."/>
            <person name="Robinson T."/>
            <person name="Song A."/>
            <person name="Song B.-B."/>
            <person name="Dinh H."/>
            <person name="Thornton R."/>
            <person name="Coyle M."/>
            <person name="Francisco L."/>
            <person name="Jackson L."/>
            <person name="Javaid M."/>
            <person name="Korchina V."/>
            <person name="Kovar C."/>
            <person name="Mata R."/>
            <person name="Mathew T."/>
            <person name="Ngo R."/>
            <person name="Nguyen L."/>
            <person name="Nguyen N."/>
            <person name="Okwuonu G."/>
            <person name="Ongeri F."/>
            <person name="Pham C."/>
            <person name="Simmons D."/>
            <person name="Wilczek-Boney K."/>
            <person name="Hale W."/>
            <person name="Jakkamsetti A."/>
            <person name="Pham P."/>
            <person name="Ruth R."/>
            <person name="San Lucas F."/>
            <person name="Warren J."/>
            <person name="Zhang J."/>
            <person name="Zhao Z."/>
            <person name="Zhou C."/>
            <person name="Zhu D."/>
            <person name="Lee S."/>
            <person name="Bess C."/>
            <person name="Blankenburg K."/>
            <person name="Forbes L."/>
            <person name="Fu Q."/>
            <person name="Gubbala S."/>
            <person name="Hirani K."/>
            <person name="Jayaseelan J.C."/>
            <person name="Lara F."/>
            <person name="Munidasa M."/>
            <person name="Palculict T."/>
            <person name="Patil S."/>
            <person name="Pu L.-L."/>
            <person name="Saada N."/>
            <person name="Tang L."/>
            <person name="Weissenberger G."/>
            <person name="Zhu Y."/>
            <person name="Hemphill L."/>
            <person name="Shang Y."/>
            <person name="Youmans B."/>
            <person name="Ayvaz T."/>
            <person name="Ross M."/>
            <person name="Santibanez J."/>
            <person name="Aqrawi P."/>
            <person name="Gross S."/>
            <person name="Joshi V."/>
            <person name="Fowler G."/>
            <person name="Nazareth L."/>
            <person name="Reid J."/>
            <person name="Worley K."/>
            <person name="Petrosino J."/>
            <person name="Highlander S."/>
            <person name="Gibbs R."/>
        </authorList>
    </citation>
    <scope>NUCLEOTIDE SEQUENCE [LARGE SCALE GENOMIC DNA]</scope>
    <source>
        <strain evidence="7">ATCC 33269</strain>
    </source>
</reference>
<evidence type="ECO:0000256" key="2">
    <source>
        <dbReference type="ARBA" id="ARBA00023015"/>
    </source>
</evidence>
<dbReference type="NCBIfam" id="TIGR02985">
    <property type="entry name" value="Sig70_bacteroi1"/>
    <property type="match status" value="1"/>
</dbReference>